<comment type="similarity">
    <text evidence="2">Belongs to the MscS (TC 1.A.23) family.</text>
</comment>
<dbReference type="AlphaFoldDB" id="A0AAX1N9T7"/>
<accession>A0AAX1N9T7</accession>
<dbReference type="InterPro" id="IPR049278">
    <property type="entry name" value="MS_channel_C"/>
</dbReference>
<feature type="transmembrane region" description="Helical" evidence="7">
    <location>
        <begin position="273"/>
        <end position="296"/>
    </location>
</feature>
<dbReference type="InterPro" id="IPR010920">
    <property type="entry name" value="LSM_dom_sf"/>
</dbReference>
<dbReference type="InterPro" id="IPR011014">
    <property type="entry name" value="MscS_channel_TM-2"/>
</dbReference>
<evidence type="ECO:0000313" key="11">
    <source>
        <dbReference type="Proteomes" id="UP000678679"/>
    </source>
</evidence>
<dbReference type="Pfam" id="PF21082">
    <property type="entry name" value="MS_channel_3rd"/>
    <property type="match status" value="1"/>
</dbReference>
<dbReference type="Gene3D" id="3.30.70.100">
    <property type="match status" value="1"/>
</dbReference>
<keyword evidence="6 7" id="KW-0472">Membrane</keyword>
<dbReference type="RefSeq" id="WP_169664994.1">
    <property type="nucleotide sequence ID" value="NZ_CP076132.1"/>
</dbReference>
<evidence type="ECO:0000256" key="3">
    <source>
        <dbReference type="ARBA" id="ARBA00022475"/>
    </source>
</evidence>
<dbReference type="PANTHER" id="PTHR43634:SF2">
    <property type="entry name" value="LOW CONDUCTANCE MECHANOSENSITIVE CHANNEL YNAI"/>
    <property type="match status" value="1"/>
</dbReference>
<keyword evidence="5 7" id="KW-1133">Transmembrane helix</keyword>
<dbReference type="SUPFAM" id="SSF82861">
    <property type="entry name" value="Mechanosensitive channel protein MscS (YggB), transmembrane region"/>
    <property type="match status" value="1"/>
</dbReference>
<sequence>MKYYLSFLSLLSFLIVFPIYGQETEEEVIMESFPNDHDFYKFYIYDSTEYSQSTPYHALHTHMDFLDEENYRPAVAARVFPTKMGSLEERINMAYELKLIYAAKGIYLSAKELPLEKDYVEKNTNKKRFIIDSRIPEIYLIKVGERWRYSSYSCLKIRDLFEKSYPPYSRKFIKYVSKLNKGQEIYFGLKVWQWMAFLALGVIMYLAYFISQWVVAIIIKLLFSKQASPSVIHLIIKKFSKPSTLAFLAFIMYLCLPMLLLDSQVMRVISLVIRFFFGICSAVFVFRTADIIVIQLMHSKQRLSLDQHLEPVLRSSLRLVALMIGILLLMKVMGYNITNLITGISFGGLILAFAAQDTVKNFIGSIMLFTDQPFKVGDNVVVKGQAGIVEEIGFRTTKIRTFDNSLVSLPNNLAADNDINNLGKREFRRFKTMLTLEYGTPPENIKRFIEGIKECIENHELTRKEGYQVRLFQFSSSSIDVYLNVFFITDDYNIELQSREEMMFSIMEIAQRAEVNFAFPTQTIHLNKSGEE</sequence>
<dbReference type="SUPFAM" id="SSF50182">
    <property type="entry name" value="Sm-like ribonucleoproteins"/>
    <property type="match status" value="1"/>
</dbReference>
<protein>
    <submittedName>
        <fullName evidence="10">Mechanosensitive ion channel</fullName>
    </submittedName>
</protein>
<name>A0AAX1N9T7_9BACT</name>
<dbReference type="Gene3D" id="2.30.30.60">
    <property type="match status" value="1"/>
</dbReference>
<feature type="transmembrane region" description="Helical" evidence="7">
    <location>
        <begin position="340"/>
        <end position="359"/>
    </location>
</feature>
<dbReference type="Gene3D" id="1.10.287.1260">
    <property type="match status" value="1"/>
</dbReference>
<dbReference type="InterPro" id="IPR045042">
    <property type="entry name" value="YnaI-like"/>
</dbReference>
<feature type="transmembrane region" description="Helical" evidence="7">
    <location>
        <begin position="244"/>
        <end position="261"/>
    </location>
</feature>
<organism evidence="10 11">
    <name type="scientific">Flammeovirga yaeyamensis</name>
    <dbReference type="NCBI Taxonomy" id="367791"/>
    <lineage>
        <taxon>Bacteria</taxon>
        <taxon>Pseudomonadati</taxon>
        <taxon>Bacteroidota</taxon>
        <taxon>Cytophagia</taxon>
        <taxon>Cytophagales</taxon>
        <taxon>Flammeovirgaceae</taxon>
        <taxon>Flammeovirga</taxon>
    </lineage>
</organism>
<evidence type="ECO:0000259" key="8">
    <source>
        <dbReference type="Pfam" id="PF00924"/>
    </source>
</evidence>
<dbReference type="InterPro" id="IPR006685">
    <property type="entry name" value="MscS_channel_2nd"/>
</dbReference>
<dbReference type="EMBL" id="CP076132">
    <property type="protein sequence ID" value="QWG02513.1"/>
    <property type="molecule type" value="Genomic_DNA"/>
</dbReference>
<evidence type="ECO:0000256" key="7">
    <source>
        <dbReference type="SAM" id="Phobius"/>
    </source>
</evidence>
<dbReference type="PANTHER" id="PTHR43634">
    <property type="entry name" value="OW CONDUCTANCE MECHANOSENSITIVE CHANNEL"/>
    <property type="match status" value="1"/>
</dbReference>
<keyword evidence="3" id="KW-1003">Cell membrane</keyword>
<dbReference type="Proteomes" id="UP000678679">
    <property type="component" value="Chromosome 1"/>
</dbReference>
<dbReference type="InterPro" id="IPR011066">
    <property type="entry name" value="MscS_channel_C_sf"/>
</dbReference>
<evidence type="ECO:0000256" key="6">
    <source>
        <dbReference type="ARBA" id="ARBA00023136"/>
    </source>
</evidence>
<proteinExistence type="inferred from homology"/>
<gene>
    <name evidence="10" type="ORF">KMW28_02765</name>
</gene>
<dbReference type="Pfam" id="PF00924">
    <property type="entry name" value="MS_channel_2nd"/>
    <property type="match status" value="1"/>
</dbReference>
<evidence type="ECO:0000313" key="10">
    <source>
        <dbReference type="EMBL" id="QWG02513.1"/>
    </source>
</evidence>
<feature type="domain" description="Mechanosensitive ion channel MscS" evidence="8">
    <location>
        <begin position="357"/>
        <end position="422"/>
    </location>
</feature>
<dbReference type="GO" id="GO:0008381">
    <property type="term" value="F:mechanosensitive monoatomic ion channel activity"/>
    <property type="evidence" value="ECO:0007669"/>
    <property type="project" value="UniProtKB-ARBA"/>
</dbReference>
<evidence type="ECO:0000256" key="1">
    <source>
        <dbReference type="ARBA" id="ARBA00004651"/>
    </source>
</evidence>
<evidence type="ECO:0000256" key="5">
    <source>
        <dbReference type="ARBA" id="ARBA00022989"/>
    </source>
</evidence>
<feature type="transmembrane region" description="Helical" evidence="7">
    <location>
        <begin position="194"/>
        <end position="223"/>
    </location>
</feature>
<reference evidence="10 11" key="1">
    <citation type="submission" date="2021-05" db="EMBL/GenBank/DDBJ databases">
        <title>Comparative genomic studies on the polysaccharide-degrading batcterial strains of the Flammeovirga genus.</title>
        <authorList>
            <person name="Zewei F."/>
            <person name="Zheng Z."/>
            <person name="Yu L."/>
            <person name="Ruyue G."/>
            <person name="Yanhong M."/>
            <person name="Yuanyuan C."/>
            <person name="Jingyan G."/>
            <person name="Wenjun H."/>
        </authorList>
    </citation>
    <scope>NUCLEOTIDE SEQUENCE [LARGE SCALE GENOMIC DNA]</scope>
    <source>
        <strain evidence="10 11">NBRC:100898</strain>
    </source>
</reference>
<evidence type="ECO:0000256" key="2">
    <source>
        <dbReference type="ARBA" id="ARBA00008017"/>
    </source>
</evidence>
<keyword evidence="4 7" id="KW-0812">Transmembrane</keyword>
<evidence type="ECO:0000256" key="4">
    <source>
        <dbReference type="ARBA" id="ARBA00022692"/>
    </source>
</evidence>
<dbReference type="SUPFAM" id="SSF82689">
    <property type="entry name" value="Mechanosensitive channel protein MscS (YggB), C-terminal domain"/>
    <property type="match status" value="1"/>
</dbReference>
<feature type="domain" description="Mechanosensitive ion channel MscS C-terminal" evidence="9">
    <location>
        <begin position="435"/>
        <end position="516"/>
    </location>
</feature>
<dbReference type="InterPro" id="IPR023408">
    <property type="entry name" value="MscS_beta-dom_sf"/>
</dbReference>
<dbReference type="GO" id="GO:0005886">
    <property type="term" value="C:plasma membrane"/>
    <property type="evidence" value="ECO:0007669"/>
    <property type="project" value="UniProtKB-SubCell"/>
</dbReference>
<keyword evidence="11" id="KW-1185">Reference proteome</keyword>
<dbReference type="KEGG" id="fya:KMW28_02765"/>
<comment type="subcellular location">
    <subcellularLocation>
        <location evidence="1">Cell membrane</location>
        <topology evidence="1">Multi-pass membrane protein</topology>
    </subcellularLocation>
</comment>
<evidence type="ECO:0000259" key="9">
    <source>
        <dbReference type="Pfam" id="PF21082"/>
    </source>
</evidence>